<dbReference type="PANTHER" id="PTHR34853">
    <property type="match status" value="1"/>
</dbReference>
<protein>
    <submittedName>
        <fullName evidence="2">Lipase family protein</fullName>
    </submittedName>
</protein>
<gene>
    <name evidence="2" type="ORF">QP460_009815</name>
</gene>
<comment type="caution">
    <text evidence="2">The sequence shown here is derived from an EMBL/GenBank/DDBJ whole genome shotgun (WGS) entry which is preliminary data.</text>
</comment>
<dbReference type="Gene3D" id="1.10.260.130">
    <property type="match status" value="1"/>
</dbReference>
<dbReference type="InterPro" id="IPR005152">
    <property type="entry name" value="Lipase_secreted"/>
</dbReference>
<dbReference type="RefSeq" id="WP_284826575.1">
    <property type="nucleotide sequence ID" value="NZ_JASOOY020000032.1"/>
</dbReference>
<organism evidence="2 3">
    <name type="scientific">Corynebacterium amycolatum</name>
    <dbReference type="NCBI Taxonomy" id="43765"/>
    <lineage>
        <taxon>Bacteria</taxon>
        <taxon>Bacillati</taxon>
        <taxon>Actinomycetota</taxon>
        <taxon>Actinomycetes</taxon>
        <taxon>Mycobacteriales</taxon>
        <taxon>Corynebacteriaceae</taxon>
        <taxon>Corynebacterium</taxon>
    </lineage>
</organism>
<reference evidence="2" key="2">
    <citation type="submission" date="2024-05" db="EMBL/GenBank/DDBJ databases">
        <authorList>
            <person name="Wolfe A."/>
        </authorList>
    </citation>
    <scope>NUCLEOTIDE SEQUENCE</scope>
    <source>
        <strain evidence="2">UMB1064</strain>
    </source>
</reference>
<sequence length="517" mass="54784">MPHHDAEALTHGTAGIGHASTQTRAASRRNGRTTRTGIGVALAGLMTIGLATPANAQPLSVPGLSDSGLTDKVSSSSANRELPGFGHVPNPNVERLLGIEKDDEQSGNEGTGRQLTPEQARVAAASPLNSLPLTPSRAANAGTLVSSEDAEMMVNDKLWNVDAKRIHYNSTDSLGNPSVDTAIVVTPKTEWKGSGPRPVVAIAPGTQGGAEKCDPSVSSQTGLKIEFGPMDIIAPYETIPMVANLKRGATVVMIDHHRNDQGNQDYVDNIASAQSLFDAVSASHELGVDQKAPVGIYGYSQGGSAAAAAAERAGVYAPELNVAASAAGGPPSDLANVLDQIDGTTLTAAIALAINSVLDKDPELRRVLKEEISPEGKELLDNVGNYCAGGLGFHHSFETTDQYTTSGESLSEMIKRYEPVQKELARQRVGNFVPNAPVYLYSGEHDDIIPINQVRKLRDAWLNLGFTDLEYVENTTSPLLPKTGLNHIVPMLAELTNATDFLWSHFPDQPAEQSLEL</sequence>
<dbReference type="GO" id="GO:0016042">
    <property type="term" value="P:lipid catabolic process"/>
    <property type="evidence" value="ECO:0007669"/>
    <property type="project" value="InterPro"/>
</dbReference>
<feature type="region of interest" description="Disordered" evidence="1">
    <location>
        <begin position="67"/>
        <end position="92"/>
    </location>
</feature>
<dbReference type="Proteomes" id="UP001223646">
    <property type="component" value="Unassembled WGS sequence"/>
</dbReference>
<dbReference type="PANTHER" id="PTHR34853:SF1">
    <property type="entry name" value="LIPASE 5"/>
    <property type="match status" value="1"/>
</dbReference>
<proteinExistence type="predicted"/>
<dbReference type="GO" id="GO:0004806">
    <property type="term" value="F:triacylglycerol lipase activity"/>
    <property type="evidence" value="ECO:0007669"/>
    <property type="project" value="InterPro"/>
</dbReference>
<evidence type="ECO:0000313" key="2">
    <source>
        <dbReference type="EMBL" id="MEO3717879.1"/>
    </source>
</evidence>
<name>A0AAW9SX34_CORAY</name>
<evidence type="ECO:0000313" key="3">
    <source>
        <dbReference type="Proteomes" id="UP001223646"/>
    </source>
</evidence>
<feature type="region of interest" description="Disordered" evidence="1">
    <location>
        <begin position="1"/>
        <end position="33"/>
    </location>
</feature>
<evidence type="ECO:0000256" key="1">
    <source>
        <dbReference type="SAM" id="MobiDB-lite"/>
    </source>
</evidence>
<dbReference type="AlphaFoldDB" id="A0AAW9SX34"/>
<dbReference type="Pfam" id="PF03583">
    <property type="entry name" value="LIP"/>
    <property type="match status" value="1"/>
</dbReference>
<dbReference type="SUPFAM" id="SSF53474">
    <property type="entry name" value="alpha/beta-Hydrolases"/>
    <property type="match status" value="1"/>
</dbReference>
<dbReference type="InterPro" id="IPR029058">
    <property type="entry name" value="AB_hydrolase_fold"/>
</dbReference>
<reference evidence="2" key="1">
    <citation type="submission" date="2023-05" db="EMBL/GenBank/DDBJ databases">
        <authorList>
            <person name="Du J."/>
        </authorList>
    </citation>
    <scope>NUCLEOTIDE SEQUENCE</scope>
    <source>
        <strain evidence="2">UMB1064</strain>
    </source>
</reference>
<accession>A0AAW9SX34</accession>
<dbReference type="Gene3D" id="3.40.50.1820">
    <property type="entry name" value="alpha/beta hydrolase"/>
    <property type="match status" value="1"/>
</dbReference>
<dbReference type="EMBL" id="JASOOY020000032">
    <property type="protein sequence ID" value="MEO3717879.1"/>
    <property type="molecule type" value="Genomic_DNA"/>
</dbReference>